<proteinExistence type="predicted"/>
<comment type="caution">
    <text evidence="5">The sequence shown here is derived from an EMBL/GenBank/DDBJ whole genome shotgun (WGS) entry which is preliminary data.</text>
</comment>
<dbReference type="PANTHER" id="PTHR10434">
    <property type="entry name" value="1-ACYL-SN-GLYCEROL-3-PHOSPHATE ACYLTRANSFERASE"/>
    <property type="match status" value="1"/>
</dbReference>
<dbReference type="GO" id="GO:0006654">
    <property type="term" value="P:phosphatidic acid biosynthetic process"/>
    <property type="evidence" value="ECO:0007669"/>
    <property type="project" value="TreeGrafter"/>
</dbReference>
<evidence type="ECO:0000313" key="5">
    <source>
        <dbReference type="EMBL" id="RYU12499.1"/>
    </source>
</evidence>
<accession>A0A4Q5J4F8</accession>
<organism evidence="5 6">
    <name type="scientific">Nocardioides iriomotensis</name>
    <dbReference type="NCBI Taxonomy" id="715784"/>
    <lineage>
        <taxon>Bacteria</taxon>
        <taxon>Bacillati</taxon>
        <taxon>Actinomycetota</taxon>
        <taxon>Actinomycetes</taxon>
        <taxon>Propionibacteriales</taxon>
        <taxon>Nocardioidaceae</taxon>
        <taxon>Nocardioides</taxon>
    </lineage>
</organism>
<feature type="region of interest" description="Disordered" evidence="3">
    <location>
        <begin position="188"/>
        <end position="224"/>
    </location>
</feature>
<dbReference type="InterPro" id="IPR002123">
    <property type="entry name" value="Plipid/glycerol_acylTrfase"/>
</dbReference>
<dbReference type="GO" id="GO:0003841">
    <property type="term" value="F:1-acylglycerol-3-phosphate O-acyltransferase activity"/>
    <property type="evidence" value="ECO:0007669"/>
    <property type="project" value="TreeGrafter"/>
</dbReference>
<protein>
    <submittedName>
        <fullName evidence="5">1-acyl-sn-glycerol-3-phosphate acyltransferase</fullName>
    </submittedName>
</protein>
<dbReference type="SUPFAM" id="SSF69593">
    <property type="entry name" value="Glycerol-3-phosphate (1)-acyltransferase"/>
    <property type="match status" value="1"/>
</dbReference>
<name>A0A4Q5J4F8_9ACTN</name>
<keyword evidence="2 5" id="KW-0012">Acyltransferase</keyword>
<dbReference type="CDD" id="cd07989">
    <property type="entry name" value="LPLAT_AGPAT-like"/>
    <property type="match status" value="1"/>
</dbReference>
<evidence type="ECO:0000313" key="6">
    <source>
        <dbReference type="Proteomes" id="UP000291189"/>
    </source>
</evidence>
<evidence type="ECO:0000256" key="2">
    <source>
        <dbReference type="ARBA" id="ARBA00023315"/>
    </source>
</evidence>
<gene>
    <name evidence="5" type="ORF">ETU37_09835</name>
</gene>
<dbReference type="Pfam" id="PF01553">
    <property type="entry name" value="Acyltransferase"/>
    <property type="match status" value="1"/>
</dbReference>
<feature type="compositionally biased region" description="Basic and acidic residues" evidence="3">
    <location>
        <begin position="188"/>
        <end position="205"/>
    </location>
</feature>
<dbReference type="GO" id="GO:0005886">
    <property type="term" value="C:plasma membrane"/>
    <property type="evidence" value="ECO:0007669"/>
    <property type="project" value="TreeGrafter"/>
</dbReference>
<sequence length="224" mass="24818">MKIPARGGCVVASNHVSHIDPFTFAHFLYGHGRLVRFLAKAEVFDIPVLGRLIRATGQIPVYRLTTDAQKAFNAAVEAVQDGKCVVVYPEGTITREPDLWPMTGKTGAARIALTAGVDVIPVAQWGPQDVLAPYAKKPRLFPRKTITVKAGDPVDLDDLRGQKLTPDVLRRATDRILDAITKELEDIRGEKAPAERFDPRRRGVREIGNPNDPAKRRSRRNGER</sequence>
<dbReference type="EMBL" id="SDPU01000021">
    <property type="protein sequence ID" value="RYU12499.1"/>
    <property type="molecule type" value="Genomic_DNA"/>
</dbReference>
<evidence type="ECO:0000256" key="1">
    <source>
        <dbReference type="ARBA" id="ARBA00022679"/>
    </source>
</evidence>
<dbReference type="OrthoDB" id="9806008at2"/>
<dbReference type="SMART" id="SM00563">
    <property type="entry name" value="PlsC"/>
    <property type="match status" value="1"/>
</dbReference>
<keyword evidence="1 5" id="KW-0808">Transferase</keyword>
<feature type="domain" description="Phospholipid/glycerol acyltransferase" evidence="4">
    <location>
        <begin position="9"/>
        <end position="127"/>
    </location>
</feature>
<reference evidence="5 6" key="1">
    <citation type="submission" date="2019-01" db="EMBL/GenBank/DDBJ databases">
        <title>Nocardioides guangzhouensis sp. nov., an actinobacterium isolated from soil.</title>
        <authorList>
            <person name="Fu Y."/>
            <person name="Cai Y."/>
            <person name="Lin Z."/>
            <person name="Chen P."/>
        </authorList>
    </citation>
    <scope>NUCLEOTIDE SEQUENCE [LARGE SCALE GENOMIC DNA]</scope>
    <source>
        <strain evidence="5 6">NBRC 105384</strain>
    </source>
</reference>
<dbReference type="AlphaFoldDB" id="A0A4Q5J4F8"/>
<evidence type="ECO:0000256" key="3">
    <source>
        <dbReference type="SAM" id="MobiDB-lite"/>
    </source>
</evidence>
<dbReference type="Proteomes" id="UP000291189">
    <property type="component" value="Unassembled WGS sequence"/>
</dbReference>
<dbReference type="PANTHER" id="PTHR10434:SF55">
    <property type="entry name" value="POSSIBLE ACYLTRANSFERASE"/>
    <property type="match status" value="1"/>
</dbReference>
<evidence type="ECO:0000259" key="4">
    <source>
        <dbReference type="SMART" id="SM00563"/>
    </source>
</evidence>
<keyword evidence="6" id="KW-1185">Reference proteome</keyword>